<feature type="binding site" evidence="12">
    <location>
        <position position="251"/>
    </location>
    <ligand>
        <name>Mn(2+)</name>
        <dbReference type="ChEBI" id="CHEBI:29035"/>
    </ligand>
</feature>
<evidence type="ECO:0000256" key="7">
    <source>
        <dbReference type="ARBA" id="ARBA00022679"/>
    </source>
</evidence>
<feature type="binding site" evidence="12">
    <location>
        <position position="215"/>
    </location>
    <ligand>
        <name>Mn(2+)</name>
        <dbReference type="ChEBI" id="CHEBI:29035"/>
    </ligand>
</feature>
<dbReference type="Pfam" id="PF22617">
    <property type="entry name" value="HCS_D2"/>
    <property type="match status" value="1"/>
</dbReference>
<comment type="caution">
    <text evidence="14">The sequence shown here is derived from an EMBL/GenBank/DDBJ whole genome shotgun (WGS) entry which is preliminary data.</text>
</comment>
<keyword evidence="8 12" id="KW-0479">Metal-binding</keyword>
<dbReference type="HAMAP" id="MF_01025">
    <property type="entry name" value="LeuA_type1"/>
    <property type="match status" value="1"/>
</dbReference>
<evidence type="ECO:0000256" key="2">
    <source>
        <dbReference type="ARBA" id="ARBA00009396"/>
    </source>
</evidence>
<keyword evidence="10 12" id="KW-0100">Branched-chain amino acid biosynthesis</keyword>
<dbReference type="InterPro" id="IPR050073">
    <property type="entry name" value="2-IPM_HCS-like"/>
</dbReference>
<dbReference type="PANTHER" id="PTHR10277">
    <property type="entry name" value="HOMOCITRATE SYNTHASE-RELATED"/>
    <property type="match status" value="1"/>
</dbReference>
<gene>
    <name evidence="12" type="primary">leuA</name>
    <name evidence="14" type="ORF">GXW79_11355</name>
</gene>
<dbReference type="Pfam" id="PF00682">
    <property type="entry name" value="HMGL-like"/>
    <property type="match status" value="1"/>
</dbReference>
<evidence type="ECO:0000256" key="5">
    <source>
        <dbReference type="ARBA" id="ARBA00022430"/>
    </source>
</evidence>
<dbReference type="InterPro" id="IPR036230">
    <property type="entry name" value="LeuA_allosteric_dom_sf"/>
</dbReference>
<dbReference type="Gene3D" id="1.10.238.260">
    <property type="match status" value="1"/>
</dbReference>
<evidence type="ECO:0000256" key="9">
    <source>
        <dbReference type="ARBA" id="ARBA00023211"/>
    </source>
</evidence>
<dbReference type="EC" id="2.3.3.13" evidence="3 12"/>
<reference evidence="14" key="2">
    <citation type="journal article" date="2021" name="Syst. Appl. Microbiol.">
        <title>Roseomonas hellenica sp. nov., isolated from roots of wild-growing Alkanna tinctoria.</title>
        <authorList>
            <person name="Rat A."/>
            <person name="Naranjo H.D."/>
            <person name="Lebbe L."/>
            <person name="Cnockaert M."/>
            <person name="Krigas N."/>
            <person name="Grigoriadou K."/>
            <person name="Maloupa E."/>
            <person name="Willems A."/>
        </authorList>
    </citation>
    <scope>NUCLEOTIDE SEQUENCE</scope>
    <source>
        <strain evidence="14">LMG 28251</strain>
    </source>
</reference>
<dbReference type="InterPro" id="IPR013785">
    <property type="entry name" value="Aldolase_TIM"/>
</dbReference>
<dbReference type="SUPFAM" id="SSF51569">
    <property type="entry name" value="Aldolase"/>
    <property type="match status" value="1"/>
</dbReference>
<dbReference type="NCBIfam" id="TIGR00973">
    <property type="entry name" value="leuA_bact"/>
    <property type="match status" value="1"/>
</dbReference>
<dbReference type="Gene3D" id="3.30.160.740">
    <property type="match status" value="1"/>
</dbReference>
<proteinExistence type="inferred from homology"/>
<dbReference type="InterPro" id="IPR054691">
    <property type="entry name" value="LeuA/HCS_post-cat"/>
</dbReference>
<dbReference type="SMART" id="SM00917">
    <property type="entry name" value="LeuA_dimer"/>
    <property type="match status" value="1"/>
</dbReference>
<dbReference type="PANTHER" id="PTHR10277:SF9">
    <property type="entry name" value="2-ISOPROPYLMALATE SYNTHASE 1, CHLOROPLASTIC-RELATED"/>
    <property type="match status" value="1"/>
</dbReference>
<evidence type="ECO:0000256" key="1">
    <source>
        <dbReference type="ARBA" id="ARBA00004689"/>
    </source>
</evidence>
<feature type="region of interest" description="Regulatory domain" evidence="12">
    <location>
        <begin position="405"/>
        <end position="526"/>
    </location>
</feature>
<comment type="function">
    <text evidence="12">Catalyzes the condensation of the acetyl group of acetyl-CoA with 3-methyl-2-oxobutanoate (2-ketoisovalerate) to form 3-carboxy-3-hydroxy-4-methylpentanoate (2-isopropylmalate).</text>
</comment>
<keyword evidence="14" id="KW-0012">Acyltransferase</keyword>
<evidence type="ECO:0000313" key="14">
    <source>
        <dbReference type="EMBL" id="MBR0655676.1"/>
    </source>
</evidence>
<dbReference type="Gene3D" id="3.20.20.70">
    <property type="entry name" value="Aldolase class I"/>
    <property type="match status" value="1"/>
</dbReference>
<dbReference type="PROSITE" id="PS50991">
    <property type="entry name" value="PYR_CT"/>
    <property type="match status" value="1"/>
</dbReference>
<dbReference type="FunFam" id="1.10.238.260:FF:000001">
    <property type="entry name" value="2-isopropylmalate synthase"/>
    <property type="match status" value="1"/>
</dbReference>
<keyword evidence="7 12" id="KW-0808">Transferase</keyword>
<dbReference type="FunFam" id="3.20.20.70:FF:000010">
    <property type="entry name" value="2-isopropylmalate synthase"/>
    <property type="match status" value="1"/>
</dbReference>
<dbReference type="EMBL" id="JAAEDH010000011">
    <property type="protein sequence ID" value="MBR0655676.1"/>
    <property type="molecule type" value="Genomic_DNA"/>
</dbReference>
<evidence type="ECO:0000256" key="4">
    <source>
        <dbReference type="ARBA" id="ARBA00018198"/>
    </source>
</evidence>
<dbReference type="GO" id="GO:0009098">
    <property type="term" value="P:L-leucine biosynthetic process"/>
    <property type="evidence" value="ECO:0007669"/>
    <property type="project" value="UniProtKB-UniRule"/>
</dbReference>
<keyword evidence="5 12" id="KW-0432">Leucine biosynthesis</keyword>
<reference evidence="14" key="1">
    <citation type="submission" date="2020-01" db="EMBL/GenBank/DDBJ databases">
        <authorList>
            <person name="Rat A."/>
        </authorList>
    </citation>
    <scope>NUCLEOTIDE SEQUENCE</scope>
    <source>
        <strain evidence="14">LMG 28251</strain>
    </source>
</reference>
<comment type="pathway">
    <text evidence="1 12">Amino-acid biosynthesis; L-leucine biosynthesis; L-leucine from 3-methyl-2-oxobutanoate: step 1/4.</text>
</comment>
<dbReference type="InterPro" id="IPR005671">
    <property type="entry name" value="LeuA_bact_synth"/>
</dbReference>
<organism evidence="14 15">
    <name type="scientific">Plastoroseomonas arctica</name>
    <dbReference type="NCBI Taxonomy" id="1509237"/>
    <lineage>
        <taxon>Bacteria</taxon>
        <taxon>Pseudomonadati</taxon>
        <taxon>Pseudomonadota</taxon>
        <taxon>Alphaproteobacteria</taxon>
        <taxon>Acetobacterales</taxon>
        <taxon>Acetobacteraceae</taxon>
        <taxon>Plastoroseomonas</taxon>
    </lineage>
</organism>
<dbReference type="SUPFAM" id="SSF110921">
    <property type="entry name" value="2-isopropylmalate synthase LeuA, allosteric (dimerisation) domain"/>
    <property type="match status" value="1"/>
</dbReference>
<comment type="subunit">
    <text evidence="12">Homodimer.</text>
</comment>
<dbReference type="RefSeq" id="WP_211874511.1">
    <property type="nucleotide sequence ID" value="NZ_JAAEDH010000011.1"/>
</dbReference>
<dbReference type="PROSITE" id="PS00816">
    <property type="entry name" value="AIPM_HOMOCIT_SYNTH_2"/>
    <property type="match status" value="1"/>
</dbReference>
<comment type="cofactor">
    <cofactor evidence="12">
        <name>Mn(2+)</name>
        <dbReference type="ChEBI" id="CHEBI:29035"/>
    </cofactor>
</comment>
<evidence type="ECO:0000256" key="3">
    <source>
        <dbReference type="ARBA" id="ARBA00012973"/>
    </source>
</evidence>
<dbReference type="NCBIfam" id="NF002087">
    <property type="entry name" value="PRK00915.1-4"/>
    <property type="match status" value="1"/>
</dbReference>
<accession>A0AAF1KM33</accession>
<dbReference type="PROSITE" id="PS00815">
    <property type="entry name" value="AIPM_HOMOCIT_SYNTH_1"/>
    <property type="match status" value="1"/>
</dbReference>
<evidence type="ECO:0000256" key="10">
    <source>
        <dbReference type="ARBA" id="ARBA00023304"/>
    </source>
</evidence>
<evidence type="ECO:0000313" key="15">
    <source>
        <dbReference type="Proteomes" id="UP001196068"/>
    </source>
</evidence>
<feature type="binding site" evidence="12">
    <location>
        <position position="25"/>
    </location>
    <ligand>
        <name>Mn(2+)</name>
        <dbReference type="ChEBI" id="CHEBI:29035"/>
    </ligand>
</feature>
<evidence type="ECO:0000259" key="13">
    <source>
        <dbReference type="PROSITE" id="PS50991"/>
    </source>
</evidence>
<feature type="binding site" evidence="12">
    <location>
        <position position="217"/>
    </location>
    <ligand>
        <name>Mn(2+)</name>
        <dbReference type="ChEBI" id="CHEBI:29035"/>
    </ligand>
</feature>
<dbReference type="GO" id="GO:0030145">
    <property type="term" value="F:manganese ion binding"/>
    <property type="evidence" value="ECO:0007669"/>
    <property type="project" value="UniProtKB-UniRule"/>
</dbReference>
<protein>
    <recommendedName>
        <fullName evidence="4 12">2-isopropylmalate synthase</fullName>
        <ecNumber evidence="3 12">2.3.3.13</ecNumber>
    </recommendedName>
    <alternativeName>
        <fullName evidence="11 12">Alpha-IPM synthase</fullName>
    </alternativeName>
    <alternativeName>
        <fullName evidence="12">Alpha-isopropylmalate synthase</fullName>
    </alternativeName>
</protein>
<keyword evidence="15" id="KW-1185">Reference proteome</keyword>
<dbReference type="CDD" id="cd07940">
    <property type="entry name" value="DRE_TIM_IPMS"/>
    <property type="match status" value="1"/>
</dbReference>
<dbReference type="GO" id="GO:0003985">
    <property type="term" value="F:acetyl-CoA C-acetyltransferase activity"/>
    <property type="evidence" value="ECO:0007669"/>
    <property type="project" value="UniProtKB-UniRule"/>
</dbReference>
<name>A0AAF1KM33_9PROT</name>
<dbReference type="GO" id="GO:0003852">
    <property type="term" value="F:2-isopropylmalate synthase activity"/>
    <property type="evidence" value="ECO:0007669"/>
    <property type="project" value="UniProtKB-UniRule"/>
</dbReference>
<dbReference type="Proteomes" id="UP001196068">
    <property type="component" value="Unassembled WGS sequence"/>
</dbReference>
<dbReference type="InterPro" id="IPR013709">
    <property type="entry name" value="2-isopropylmalate_synth_dimer"/>
</dbReference>
<dbReference type="Pfam" id="PF08502">
    <property type="entry name" value="LeuA_dimer"/>
    <property type="match status" value="1"/>
</dbReference>
<dbReference type="InterPro" id="IPR002034">
    <property type="entry name" value="AIPM/Hcit_synth_CS"/>
</dbReference>
<evidence type="ECO:0000256" key="11">
    <source>
        <dbReference type="ARBA" id="ARBA00029993"/>
    </source>
</evidence>
<dbReference type="NCBIfam" id="NF002086">
    <property type="entry name" value="PRK00915.1-3"/>
    <property type="match status" value="1"/>
</dbReference>
<evidence type="ECO:0000256" key="12">
    <source>
        <dbReference type="HAMAP-Rule" id="MF_01025"/>
    </source>
</evidence>
<feature type="domain" description="Pyruvate carboxyltransferase" evidence="13">
    <location>
        <begin position="16"/>
        <end position="280"/>
    </location>
</feature>
<sequence>MPVTHPSFGTLDPDRIIFFDTTLRDGEQSPGFSMNLEEKLRMAEALHELGVDVIEAGFAIASPGDFESVRSIAQLFAKDGPVVASLGRANPADILRSAEALKPAARKRIHIVLATSDLHMRVKLRMTRDEVVELTTSSVTLGRQHSDDVEWSAEDGSRSDPDFLCRCVEAAIKAGATTINIPDTVGYSMPADIGAIFRDLRERVPGADTVVFSAHNHNDLGMAVANTLAAINAGARQIEATINGIGERAGNASIEEVAMALRTRHDVLPFKNSIQTPRILRTSKLLATITGFDVQPNKAIVGRNAFAHESGIHQDGVLKDASTYEIMTPESVGWTTNSLVLGKHSGRAAFRDKLKALGYGEIGDNQLNDAFRRFKDIADRKKVVYDEDIAALVDDEVVRGHDRIRLTALSVSTGMDEKPSATLTLEIDGESRTGAAPGDGAVDATFNAIRQAFPHEIQLKLFAVQSITGGTDAQARVTVRFEENGKLVDGQGSDTCTIVASARAYVHALNKLLVKRERTEPEALSA</sequence>
<keyword evidence="6 12" id="KW-0028">Amino-acid biosynthesis</keyword>
<keyword evidence="9 12" id="KW-0464">Manganese</keyword>
<evidence type="ECO:0000256" key="8">
    <source>
        <dbReference type="ARBA" id="ARBA00022723"/>
    </source>
</evidence>
<dbReference type="GO" id="GO:0005829">
    <property type="term" value="C:cytosol"/>
    <property type="evidence" value="ECO:0007669"/>
    <property type="project" value="TreeGrafter"/>
</dbReference>
<dbReference type="AlphaFoldDB" id="A0AAF1KM33"/>
<dbReference type="FunFam" id="3.30.160.270:FF:000003">
    <property type="entry name" value="2-isopropylmalate synthase"/>
    <property type="match status" value="1"/>
</dbReference>
<comment type="similarity">
    <text evidence="2 12">Belongs to the alpha-IPM synthase/homocitrate synthase family. LeuA type 1 subfamily.</text>
</comment>
<keyword evidence="12" id="KW-0963">Cytoplasm</keyword>
<dbReference type="InterPro" id="IPR000891">
    <property type="entry name" value="PYR_CT"/>
</dbReference>
<evidence type="ECO:0000256" key="6">
    <source>
        <dbReference type="ARBA" id="ARBA00022605"/>
    </source>
</evidence>
<comment type="catalytic activity">
    <reaction evidence="12">
        <text>3-methyl-2-oxobutanoate + acetyl-CoA + H2O = (2S)-2-isopropylmalate + CoA + H(+)</text>
        <dbReference type="Rhea" id="RHEA:21524"/>
        <dbReference type="ChEBI" id="CHEBI:1178"/>
        <dbReference type="ChEBI" id="CHEBI:11851"/>
        <dbReference type="ChEBI" id="CHEBI:15377"/>
        <dbReference type="ChEBI" id="CHEBI:15378"/>
        <dbReference type="ChEBI" id="CHEBI:57287"/>
        <dbReference type="ChEBI" id="CHEBI:57288"/>
        <dbReference type="EC" id="2.3.3.13"/>
    </reaction>
</comment>